<dbReference type="Proteomes" id="UP000320516">
    <property type="component" value="Unassembled WGS sequence"/>
</dbReference>
<sequence precursor="true">MFTNARIRSATTLGRALKRAAIVLAAAVLVLGAAQPAGAQSRLKDIVDVEGVRDNVLVGYGLVVGLNGTGDTINNAPFTQQSLYGMLERLGVNIRGTTLTTKNVAAVMVTATLPPFAAQGTRIDVQVGTLGDAKSLQGGILVGTPLLAPDGDVYAVAQGPVAISGFTAQGAAASVTRGVPTAGRIAAGALVERTVDFRMSDMQALHLALHNPDFTTAKRIADAINAAIGMGTAMAMDPSNVTVNVPAGRKADLVGFMRDIEQLKVAPDNPATVVIDEASGVIVMGENVRINTVAIAQGNLTIKITETPQVSQPGPLSNGTTTTVPRTNIQVDDGQGKKLAILPSGVSLQDLVQSLNALGVSPRDMISILQSIKAAGALQAELKVM</sequence>
<evidence type="ECO:0000256" key="8">
    <source>
        <dbReference type="HAMAP-Rule" id="MF_00416"/>
    </source>
</evidence>
<dbReference type="RefSeq" id="WP_338424076.1">
    <property type="nucleotide sequence ID" value="NZ_JARPAF010000002.1"/>
</dbReference>
<name>A0A560KCP9_9PROT</name>
<organism evidence="9 10">
    <name type="scientific">Nitrospirillum amazonense</name>
    <dbReference type="NCBI Taxonomy" id="28077"/>
    <lineage>
        <taxon>Bacteria</taxon>
        <taxon>Pseudomonadati</taxon>
        <taxon>Pseudomonadota</taxon>
        <taxon>Alphaproteobacteria</taxon>
        <taxon>Rhodospirillales</taxon>
        <taxon>Azospirillaceae</taxon>
        <taxon>Nitrospirillum</taxon>
    </lineage>
</organism>
<dbReference type="HAMAP" id="MF_00416">
    <property type="entry name" value="FlgI"/>
    <property type="match status" value="1"/>
</dbReference>
<keyword evidence="9" id="KW-0969">Cilium</keyword>
<dbReference type="NCBIfam" id="NF003676">
    <property type="entry name" value="PRK05303.1"/>
    <property type="match status" value="1"/>
</dbReference>
<comment type="subunit">
    <text evidence="8">The basal body constitutes a major portion of the flagellar organelle and consists of four rings (L,P,S, and M) mounted on a central rod.</text>
</comment>
<dbReference type="GO" id="GO:0030288">
    <property type="term" value="C:outer membrane-bounded periplasmic space"/>
    <property type="evidence" value="ECO:0007669"/>
    <property type="project" value="InterPro"/>
</dbReference>
<keyword evidence="9" id="KW-0282">Flagellum</keyword>
<evidence type="ECO:0000256" key="6">
    <source>
        <dbReference type="ARBA" id="ARBA00023143"/>
    </source>
</evidence>
<gene>
    <name evidence="8" type="primary">flgI</name>
    <name evidence="9" type="ORF">FBZ87_102155</name>
</gene>
<feature type="signal peptide" evidence="8">
    <location>
        <begin position="1"/>
        <end position="39"/>
    </location>
</feature>
<evidence type="ECO:0000256" key="1">
    <source>
        <dbReference type="ARBA" id="ARBA00002591"/>
    </source>
</evidence>
<comment type="caution">
    <text evidence="9">The sequence shown here is derived from an EMBL/GenBank/DDBJ whole genome shotgun (WGS) entry which is preliminary data.</text>
</comment>
<accession>A0A560KCP9</accession>
<dbReference type="EMBL" id="VITV01000002">
    <property type="protein sequence ID" value="TWB79734.1"/>
    <property type="molecule type" value="Genomic_DNA"/>
</dbReference>
<evidence type="ECO:0000256" key="2">
    <source>
        <dbReference type="ARBA" id="ARBA00004117"/>
    </source>
</evidence>
<keyword evidence="6 8" id="KW-0975">Bacterial flagellum</keyword>
<dbReference type="Pfam" id="PF02119">
    <property type="entry name" value="FlgI"/>
    <property type="match status" value="1"/>
</dbReference>
<dbReference type="GO" id="GO:0071973">
    <property type="term" value="P:bacterial-type flagellum-dependent cell motility"/>
    <property type="evidence" value="ECO:0007669"/>
    <property type="project" value="InterPro"/>
</dbReference>
<comment type="similarity">
    <text evidence="8">Belongs to the FlgI family.</text>
</comment>
<reference evidence="9 10" key="1">
    <citation type="submission" date="2019-06" db="EMBL/GenBank/DDBJ databases">
        <title>Genomic Encyclopedia of Type Strains, Phase IV (KMG-V): Genome sequencing to study the core and pangenomes of soil and plant-associated prokaryotes.</title>
        <authorList>
            <person name="Whitman W."/>
        </authorList>
    </citation>
    <scope>NUCLEOTIDE SEQUENCE [LARGE SCALE GENOMIC DNA]</scope>
    <source>
        <strain evidence="9 10">BR 12005</strain>
    </source>
</reference>
<protein>
    <recommendedName>
        <fullName evidence="3 8">Flagellar P-ring protein</fullName>
    </recommendedName>
    <alternativeName>
        <fullName evidence="7 8">Basal body P-ring protein</fullName>
    </alternativeName>
</protein>
<proteinExistence type="inferred from homology"/>
<evidence type="ECO:0000256" key="5">
    <source>
        <dbReference type="ARBA" id="ARBA00022764"/>
    </source>
</evidence>
<evidence type="ECO:0000256" key="4">
    <source>
        <dbReference type="ARBA" id="ARBA00022729"/>
    </source>
</evidence>
<evidence type="ECO:0000313" key="9">
    <source>
        <dbReference type="EMBL" id="TWB79734.1"/>
    </source>
</evidence>
<evidence type="ECO:0000313" key="10">
    <source>
        <dbReference type="Proteomes" id="UP000320516"/>
    </source>
</evidence>
<dbReference type="PANTHER" id="PTHR30381">
    <property type="entry name" value="FLAGELLAR P-RING PERIPLASMIC PROTEIN FLGI"/>
    <property type="match status" value="1"/>
</dbReference>
<evidence type="ECO:0000256" key="7">
    <source>
        <dbReference type="ARBA" id="ARBA00032344"/>
    </source>
</evidence>
<dbReference type="InterPro" id="IPR001782">
    <property type="entry name" value="Flag_FlgI"/>
</dbReference>
<dbReference type="PANTHER" id="PTHR30381:SF0">
    <property type="entry name" value="FLAGELLAR P-RING PROTEIN"/>
    <property type="match status" value="1"/>
</dbReference>
<evidence type="ECO:0000256" key="3">
    <source>
        <dbReference type="ARBA" id="ARBA00019515"/>
    </source>
</evidence>
<comment type="subcellular location">
    <subcellularLocation>
        <location evidence="2 8">Bacterial flagellum basal body</location>
    </subcellularLocation>
</comment>
<keyword evidence="9" id="KW-0966">Cell projection</keyword>
<dbReference type="GO" id="GO:0005198">
    <property type="term" value="F:structural molecule activity"/>
    <property type="evidence" value="ECO:0007669"/>
    <property type="project" value="InterPro"/>
</dbReference>
<keyword evidence="4 8" id="KW-0732">Signal</keyword>
<dbReference type="PRINTS" id="PR01010">
    <property type="entry name" value="FLGPRINGFLGI"/>
</dbReference>
<comment type="function">
    <text evidence="1 8">Assembles around the rod to form the L-ring and probably protects the motor/basal body from shearing forces during rotation.</text>
</comment>
<dbReference type="GO" id="GO:0009428">
    <property type="term" value="C:bacterial-type flagellum basal body, distal rod, P ring"/>
    <property type="evidence" value="ECO:0007669"/>
    <property type="project" value="InterPro"/>
</dbReference>
<keyword evidence="5" id="KW-0574">Periplasm</keyword>
<feature type="chain" id="PRO_5022274959" description="Flagellar P-ring protein" evidence="8">
    <location>
        <begin position="40"/>
        <end position="385"/>
    </location>
</feature>
<dbReference type="AlphaFoldDB" id="A0A560KCP9"/>